<dbReference type="Gene3D" id="1.25.10.10">
    <property type="entry name" value="Leucine-rich Repeat Variant"/>
    <property type="match status" value="1"/>
</dbReference>
<dbReference type="AlphaFoldDB" id="A0A1C7MT03"/>
<evidence type="ECO:0000259" key="7">
    <source>
        <dbReference type="Pfam" id="PF12333"/>
    </source>
</evidence>
<dbReference type="InterPro" id="IPR016024">
    <property type="entry name" value="ARM-type_fold"/>
</dbReference>
<feature type="region of interest" description="Disordered" evidence="6">
    <location>
        <begin position="483"/>
        <end position="509"/>
    </location>
</feature>
<accession>A0A1C7MT03</accession>
<feature type="region of interest" description="Disordered" evidence="6">
    <location>
        <begin position="643"/>
        <end position="677"/>
    </location>
</feature>
<protein>
    <recommendedName>
        <fullName evidence="5">Pre-rRNA-processing protein</fullName>
    </recommendedName>
</protein>
<dbReference type="Pfam" id="PF12333">
    <property type="entry name" value="Ipi1_N"/>
    <property type="match status" value="1"/>
</dbReference>
<dbReference type="OMA" id="NLIYCEL"/>
<dbReference type="Proteomes" id="UP000092993">
    <property type="component" value="Unassembled WGS sequence"/>
</dbReference>
<gene>
    <name evidence="8" type="primary">TEX10</name>
    <name evidence="8" type="ORF">A0H81_00933</name>
</gene>
<keyword evidence="9" id="KW-1185">Reference proteome</keyword>
<feature type="compositionally biased region" description="Basic residues" evidence="6">
    <location>
        <begin position="490"/>
        <end position="500"/>
    </location>
</feature>
<dbReference type="InterPro" id="IPR024679">
    <property type="entry name" value="Ipi1_N"/>
</dbReference>
<dbReference type="SUPFAM" id="SSF48371">
    <property type="entry name" value="ARM repeat"/>
    <property type="match status" value="1"/>
</dbReference>
<name>A0A1C7MT03_GRIFR</name>
<reference evidence="8 9" key="1">
    <citation type="submission" date="2016-03" db="EMBL/GenBank/DDBJ databases">
        <title>Whole genome sequencing of Grifola frondosa 9006-11.</title>
        <authorList>
            <person name="Min B."/>
            <person name="Park H."/>
            <person name="Kim J.-G."/>
            <person name="Cho H."/>
            <person name="Oh Y.-L."/>
            <person name="Kong W.-S."/>
            <person name="Choi I.-G."/>
        </authorList>
    </citation>
    <scope>NUCLEOTIDE SEQUENCE [LARGE SCALE GENOMIC DNA]</scope>
    <source>
        <strain evidence="8 9">9006-11</strain>
    </source>
</reference>
<organism evidence="8 9">
    <name type="scientific">Grifola frondosa</name>
    <name type="common">Maitake</name>
    <name type="synonym">Polyporus frondosus</name>
    <dbReference type="NCBI Taxonomy" id="5627"/>
    <lineage>
        <taxon>Eukaryota</taxon>
        <taxon>Fungi</taxon>
        <taxon>Dikarya</taxon>
        <taxon>Basidiomycota</taxon>
        <taxon>Agaricomycotina</taxon>
        <taxon>Agaricomycetes</taxon>
        <taxon>Polyporales</taxon>
        <taxon>Grifolaceae</taxon>
        <taxon>Grifola</taxon>
    </lineage>
</organism>
<dbReference type="PANTHER" id="PTHR16056">
    <property type="entry name" value="REGULATOR OF MICROTUBULE DYNAMICS PROTEIN"/>
    <property type="match status" value="1"/>
</dbReference>
<evidence type="ECO:0000256" key="4">
    <source>
        <dbReference type="ARBA" id="ARBA00023242"/>
    </source>
</evidence>
<dbReference type="EMBL" id="LUGG01000001">
    <property type="protein sequence ID" value="OBZ80001.1"/>
    <property type="molecule type" value="Genomic_DNA"/>
</dbReference>
<evidence type="ECO:0000256" key="2">
    <source>
        <dbReference type="ARBA" id="ARBA00004123"/>
    </source>
</evidence>
<evidence type="ECO:0000256" key="3">
    <source>
        <dbReference type="ARBA" id="ARBA00006427"/>
    </source>
</evidence>
<dbReference type="InterPro" id="IPR011989">
    <property type="entry name" value="ARM-like"/>
</dbReference>
<keyword evidence="5" id="KW-0690">Ribosome biogenesis</keyword>
<evidence type="ECO:0000256" key="6">
    <source>
        <dbReference type="SAM" id="MobiDB-lite"/>
    </source>
</evidence>
<keyword evidence="5" id="KW-0698">rRNA processing</keyword>
<dbReference type="STRING" id="5627.A0A1C7MT03"/>
<evidence type="ECO:0000313" key="8">
    <source>
        <dbReference type="EMBL" id="OBZ80001.1"/>
    </source>
</evidence>
<feature type="domain" description="Pre-rRNA-processing protein Ipi1 N-terminal" evidence="7">
    <location>
        <begin position="140"/>
        <end position="244"/>
    </location>
</feature>
<comment type="similarity">
    <text evidence="3 5">Belongs to the IPI1/TEX10 family.</text>
</comment>
<dbReference type="OrthoDB" id="361362at2759"/>
<proteinExistence type="inferred from homology"/>
<dbReference type="GO" id="GO:0006364">
    <property type="term" value="P:rRNA processing"/>
    <property type="evidence" value="ECO:0007669"/>
    <property type="project" value="UniProtKB-UniRule"/>
</dbReference>
<sequence>MPKSSKKKKDKAADFSKAKLKLGKGKQVATNAVDTSFKARSIALPTQSIANEKDTEAPSTKRRLTFDDLIAHLKHYNAGTRKDAILGLRELLEAHPDLINPRLTALVNNCVRIIGDEDASVRKTLLSFFGWLLRRIPPDDLVPHSPVLLLFTTSAQTHIFPEIRIDAVRFLDLFLEVIPSVVVEGWTQGSSGHGQRVLEGYLGILNAGTTFGESGGPVQATSTASVILSPASKLVVLKSLSLFLSHALLSTRNIGPAPSQIASTSSPPTPTWYLSSSFSSSSAYNTFDSLIRPAYSQSSSECSVRHWAEEVDPETFDEDFVGNFEFATASITAGWTLQDLTNVDVLLTAGADDRLGGSAELARVVHLTRTLHSTLVSTFLDCAPTVFSPSSSPPETELQMVLVVCEICRTLYGAILQDSAQSSNVQASADLKLILGYLSPYFPFTVSGSSTARRDIKVEQAFQDLNLIFCELSSFLVLSSPSAHTSHPHDPKHRPSRVRRGPTTAQYASPAPQIERVSEYVVQLLRGEASPGSLPRPITPAAYTALLPTIWSLINSPTAEASDVLRVVVEQATRASSQSTVKRHTVDFLGRLILLEREAEYAGVFGAGRSAEEDSLLAEWIVQLPKTMWELGATHLPLTEVRRRSPPVARTNRARPDDPASPAASLPAQVMPDERRDTLVAPRATRPLLRDRAPGAGHAARAIYEAPARRARAAAGPGYGGCPLSAGRGGRRPIGRCGRGGVERGERGGILVIRKDAWLDMLGYVLNVILGACDQTHSPLKRVFSFYPGAE</sequence>
<comment type="subcellular location">
    <subcellularLocation>
        <location evidence="2 5">Nucleus</location>
    </subcellularLocation>
</comment>
<comment type="subunit">
    <text evidence="5">Component of the RIX1 complex.</text>
</comment>
<dbReference type="PANTHER" id="PTHR16056:SF2">
    <property type="entry name" value="TESTIS-EXPRESSED PROTEIN 10"/>
    <property type="match status" value="1"/>
</dbReference>
<comment type="function">
    <text evidence="1 5">Component of the RIX1 complex required for processing of ITS2 sequences from 35S pre-rRNA.</text>
</comment>
<comment type="caution">
    <text evidence="8">The sequence shown here is derived from an EMBL/GenBank/DDBJ whole genome shotgun (WGS) entry which is preliminary data.</text>
</comment>
<keyword evidence="4 5" id="KW-0539">Nucleus</keyword>
<evidence type="ECO:0000256" key="5">
    <source>
        <dbReference type="RuleBase" id="RU368021"/>
    </source>
</evidence>
<evidence type="ECO:0000256" key="1">
    <source>
        <dbReference type="ARBA" id="ARBA00002355"/>
    </source>
</evidence>
<evidence type="ECO:0000313" key="9">
    <source>
        <dbReference type="Proteomes" id="UP000092993"/>
    </source>
</evidence>
<dbReference type="GO" id="GO:0005634">
    <property type="term" value="C:nucleus"/>
    <property type="evidence" value="ECO:0007669"/>
    <property type="project" value="UniProtKB-SubCell"/>
</dbReference>
<dbReference type="GO" id="GO:0120330">
    <property type="term" value="C:rixosome complex"/>
    <property type="evidence" value="ECO:0007669"/>
    <property type="project" value="UniProtKB-UniRule"/>
</dbReference>